<evidence type="ECO:0000313" key="3">
    <source>
        <dbReference type="EMBL" id="MBB4001930.1"/>
    </source>
</evidence>
<keyword evidence="1" id="KW-0812">Transmembrane</keyword>
<keyword evidence="1" id="KW-0472">Membrane</keyword>
<feature type="domain" description="YdbS-like PH" evidence="2">
    <location>
        <begin position="97"/>
        <end position="185"/>
    </location>
</feature>
<organism evidence="3 4">
    <name type="scientific">Aurantimonas endophytica</name>
    <dbReference type="NCBI Taxonomy" id="1522175"/>
    <lineage>
        <taxon>Bacteria</taxon>
        <taxon>Pseudomonadati</taxon>
        <taxon>Pseudomonadota</taxon>
        <taxon>Alphaproteobacteria</taxon>
        <taxon>Hyphomicrobiales</taxon>
        <taxon>Aurantimonadaceae</taxon>
        <taxon>Aurantimonas</taxon>
    </lineage>
</organism>
<sequence>MTMAEFDDIRTELKQEELPAGERMLWQGKPDWWRLALGAFQLKAVGVYFLAFALWRFGMTYWETGIALAALNAVLTLLPSLGLGVSLILLLAYLTARATTFTITERRLVLRYGVALPAQLNVPLKDVEAAAVRLYADGSGDIPLTLPDAGRPSYFQLWPYARPWRLGRSEPMLRAVPDAEAVARLLSETLVAAQGGQRVAVAPPPVSARSAPAGHAAAV</sequence>
<feature type="transmembrane region" description="Helical" evidence="1">
    <location>
        <begin position="67"/>
        <end position="94"/>
    </location>
</feature>
<proteinExistence type="predicted"/>
<evidence type="ECO:0000259" key="2">
    <source>
        <dbReference type="Pfam" id="PF03703"/>
    </source>
</evidence>
<feature type="transmembrane region" description="Helical" evidence="1">
    <location>
        <begin position="32"/>
        <end position="55"/>
    </location>
</feature>
<dbReference type="InterPro" id="IPR005182">
    <property type="entry name" value="YdbS-like_PH"/>
</dbReference>
<evidence type="ECO:0000256" key="1">
    <source>
        <dbReference type="SAM" id="Phobius"/>
    </source>
</evidence>
<gene>
    <name evidence="3" type="ORF">GGR03_000977</name>
</gene>
<name>A0A7W6HB24_9HYPH</name>
<comment type="caution">
    <text evidence="3">The sequence shown here is derived from an EMBL/GenBank/DDBJ whole genome shotgun (WGS) entry which is preliminary data.</text>
</comment>
<keyword evidence="4" id="KW-1185">Reference proteome</keyword>
<dbReference type="NCBIfam" id="NF040894">
    <property type="entry name" value="puhB_PGC"/>
    <property type="match status" value="1"/>
</dbReference>
<dbReference type="Proteomes" id="UP000588647">
    <property type="component" value="Unassembled WGS sequence"/>
</dbReference>
<dbReference type="EMBL" id="JACIEM010000001">
    <property type="protein sequence ID" value="MBB4001930.1"/>
    <property type="molecule type" value="Genomic_DNA"/>
</dbReference>
<dbReference type="InterPro" id="IPR054839">
    <property type="entry name" value="puhB_PGC"/>
</dbReference>
<dbReference type="Pfam" id="PF03703">
    <property type="entry name" value="bPH_2"/>
    <property type="match status" value="1"/>
</dbReference>
<dbReference type="AlphaFoldDB" id="A0A7W6HB24"/>
<dbReference type="RefSeq" id="WP_183206398.1">
    <property type="nucleotide sequence ID" value="NZ_JAAAMM010000001.1"/>
</dbReference>
<reference evidence="3 4" key="1">
    <citation type="submission" date="2020-08" db="EMBL/GenBank/DDBJ databases">
        <title>Genomic Encyclopedia of Type Strains, Phase IV (KMG-IV): sequencing the most valuable type-strain genomes for metagenomic binning, comparative biology and taxonomic classification.</title>
        <authorList>
            <person name="Goeker M."/>
        </authorList>
    </citation>
    <scope>NUCLEOTIDE SEQUENCE [LARGE SCALE GENOMIC DNA]</scope>
    <source>
        <strain evidence="3 4">DSM 103570</strain>
    </source>
</reference>
<keyword evidence="1" id="KW-1133">Transmembrane helix</keyword>
<evidence type="ECO:0000313" key="4">
    <source>
        <dbReference type="Proteomes" id="UP000588647"/>
    </source>
</evidence>
<protein>
    <recommendedName>
        <fullName evidence="2">YdbS-like PH domain-containing protein</fullName>
    </recommendedName>
</protein>
<accession>A0A7W6HB24</accession>